<dbReference type="InterPro" id="IPR004136">
    <property type="entry name" value="NMO"/>
</dbReference>
<dbReference type="Gene3D" id="3.20.20.70">
    <property type="entry name" value="Aldolase class I"/>
    <property type="match status" value="1"/>
</dbReference>
<keyword evidence="3 4" id="KW-0560">Oxidoreductase</keyword>
<dbReference type="Pfam" id="PF03060">
    <property type="entry name" value="NMO"/>
    <property type="match status" value="1"/>
</dbReference>
<protein>
    <submittedName>
        <fullName evidence="4">Nitronate monooxygenase</fullName>
        <ecNumber evidence="4">1.13.12.16</ecNumber>
    </submittedName>
</protein>
<dbReference type="SUPFAM" id="SSF51412">
    <property type="entry name" value="Inosine monophosphate dehydrogenase (IMPDH)"/>
    <property type="match status" value="1"/>
</dbReference>
<proteinExistence type="predicted"/>
<keyword evidence="5" id="KW-1185">Reference proteome</keyword>
<dbReference type="AlphaFoldDB" id="A0A517NVF3"/>
<accession>A0A517NVF3</accession>
<dbReference type="RefSeq" id="WP_145418898.1">
    <property type="nucleotide sequence ID" value="NZ_CP036526.1"/>
</dbReference>
<dbReference type="PANTHER" id="PTHR32332:SF20">
    <property type="entry name" value="2-NITROPROPANE DIOXYGENASE-LIKE PROTEIN"/>
    <property type="match status" value="1"/>
</dbReference>
<dbReference type="OrthoDB" id="9778912at2"/>
<evidence type="ECO:0000313" key="4">
    <source>
        <dbReference type="EMBL" id="QDT11108.1"/>
    </source>
</evidence>
<dbReference type="InterPro" id="IPR013785">
    <property type="entry name" value="Aldolase_TIM"/>
</dbReference>
<evidence type="ECO:0000256" key="1">
    <source>
        <dbReference type="ARBA" id="ARBA00022630"/>
    </source>
</evidence>
<sequence>MTNPTPLKTAVCDLLGCQYPILQAGMGGVARAELAAAVSNAGAFGCLGMVRESPELIRQQIGEVRSLTDRPFAVNLIPSATDAGLFEAELAECIRMNVPAMIFFWHVVPDAIRRAKDAGCVVVHQVGTVEQAVLAEASGADVIVAQGVEAGGHLHDTVTSLVLLPQVVDAVSIPVIGSGGFASGRSLVAALALGAQGIHCGTVFVATTESFAHAIHKQKIVESQAGDTIHTDAFALNWPPHSPVRVLKSEATAAIEPHPFGHLPDLIERRQVAEEEGRPIYLMSTDSPLRSMTGDLEKLAMYAGQSAGQVVRVDDAQEVVDRIVQEAIVTLRKLES</sequence>
<name>A0A517NVF3_9BACT</name>
<reference evidence="4 5" key="1">
    <citation type="submission" date="2019-02" db="EMBL/GenBank/DDBJ databases">
        <title>Deep-cultivation of Planctomycetes and their phenomic and genomic characterization uncovers novel biology.</title>
        <authorList>
            <person name="Wiegand S."/>
            <person name="Jogler M."/>
            <person name="Boedeker C."/>
            <person name="Pinto D."/>
            <person name="Vollmers J."/>
            <person name="Rivas-Marin E."/>
            <person name="Kohn T."/>
            <person name="Peeters S.H."/>
            <person name="Heuer A."/>
            <person name="Rast P."/>
            <person name="Oberbeckmann S."/>
            <person name="Bunk B."/>
            <person name="Jeske O."/>
            <person name="Meyerdierks A."/>
            <person name="Storesund J.E."/>
            <person name="Kallscheuer N."/>
            <person name="Luecker S."/>
            <person name="Lage O.M."/>
            <person name="Pohl T."/>
            <person name="Merkel B.J."/>
            <person name="Hornburger P."/>
            <person name="Mueller R.-W."/>
            <person name="Bruemmer F."/>
            <person name="Labrenz M."/>
            <person name="Spormann A.M."/>
            <person name="Op den Camp H."/>
            <person name="Overmann J."/>
            <person name="Amann R."/>
            <person name="Jetten M.S.M."/>
            <person name="Mascher T."/>
            <person name="Medema M.H."/>
            <person name="Devos D.P."/>
            <person name="Kaster A.-K."/>
            <person name="Ovreas L."/>
            <person name="Rohde M."/>
            <person name="Galperin M.Y."/>
            <person name="Jogler C."/>
        </authorList>
    </citation>
    <scope>NUCLEOTIDE SEQUENCE [LARGE SCALE GENOMIC DNA]</scope>
    <source>
        <strain evidence="4 5">K23_9</strain>
    </source>
</reference>
<organism evidence="4 5">
    <name type="scientific">Stieleria marina</name>
    <dbReference type="NCBI Taxonomy" id="1930275"/>
    <lineage>
        <taxon>Bacteria</taxon>
        <taxon>Pseudomonadati</taxon>
        <taxon>Planctomycetota</taxon>
        <taxon>Planctomycetia</taxon>
        <taxon>Pirellulales</taxon>
        <taxon>Pirellulaceae</taxon>
        <taxon>Stieleria</taxon>
    </lineage>
</organism>
<dbReference type="EMBL" id="CP036526">
    <property type="protein sequence ID" value="QDT11108.1"/>
    <property type="molecule type" value="Genomic_DNA"/>
</dbReference>
<evidence type="ECO:0000256" key="3">
    <source>
        <dbReference type="ARBA" id="ARBA00023002"/>
    </source>
</evidence>
<dbReference type="Proteomes" id="UP000319817">
    <property type="component" value="Chromosome"/>
</dbReference>
<dbReference type="GO" id="GO:0018580">
    <property type="term" value="F:nitronate monooxygenase activity"/>
    <property type="evidence" value="ECO:0007669"/>
    <property type="project" value="UniProtKB-EC"/>
</dbReference>
<keyword evidence="2" id="KW-0288">FMN</keyword>
<keyword evidence="4" id="KW-0503">Monooxygenase</keyword>
<gene>
    <name evidence="4" type="ORF">K239x_31020</name>
</gene>
<evidence type="ECO:0000256" key="2">
    <source>
        <dbReference type="ARBA" id="ARBA00022643"/>
    </source>
</evidence>
<keyword evidence="1" id="KW-0285">Flavoprotein</keyword>
<evidence type="ECO:0000313" key="5">
    <source>
        <dbReference type="Proteomes" id="UP000319817"/>
    </source>
</evidence>
<dbReference type="PANTHER" id="PTHR32332">
    <property type="entry name" value="2-NITROPROPANE DIOXYGENASE"/>
    <property type="match status" value="1"/>
</dbReference>
<dbReference type="EC" id="1.13.12.16" evidence="4"/>
<dbReference type="CDD" id="cd04730">
    <property type="entry name" value="NPD_like"/>
    <property type="match status" value="1"/>
</dbReference>